<keyword evidence="5" id="KW-1185">Reference proteome</keyword>
<feature type="domain" description="EF-hand" evidence="3">
    <location>
        <begin position="83"/>
        <end position="113"/>
    </location>
</feature>
<dbReference type="Gene3D" id="1.10.238.10">
    <property type="entry name" value="EF-hand"/>
    <property type="match status" value="2"/>
</dbReference>
<name>A0ABD3W9H6_SINWO</name>
<comment type="caution">
    <text evidence="4">The sequence shown here is derived from an EMBL/GenBank/DDBJ whole genome shotgun (WGS) entry which is preliminary data.</text>
</comment>
<evidence type="ECO:0000256" key="1">
    <source>
        <dbReference type="ARBA" id="ARBA00022837"/>
    </source>
</evidence>
<dbReference type="EMBL" id="JBJQND010000007">
    <property type="protein sequence ID" value="KAL3870539.1"/>
    <property type="molecule type" value="Genomic_DNA"/>
</dbReference>
<evidence type="ECO:0000313" key="4">
    <source>
        <dbReference type="EMBL" id="KAL3870539.1"/>
    </source>
</evidence>
<keyword evidence="1" id="KW-0106">Calcium</keyword>
<dbReference type="AlphaFoldDB" id="A0ABD3W9H6"/>
<reference evidence="4 5" key="1">
    <citation type="submission" date="2024-11" db="EMBL/GenBank/DDBJ databases">
        <title>Chromosome-level genome assembly of the freshwater bivalve Anodonta woodiana.</title>
        <authorList>
            <person name="Chen X."/>
        </authorList>
    </citation>
    <scope>NUCLEOTIDE SEQUENCE [LARGE SCALE GENOMIC DNA]</scope>
    <source>
        <strain evidence="4">MN2024</strain>
        <tissue evidence="4">Gills</tissue>
    </source>
</reference>
<keyword evidence="2" id="KW-0732">Signal</keyword>
<dbReference type="InterPro" id="IPR018247">
    <property type="entry name" value="EF_Hand_1_Ca_BS"/>
</dbReference>
<gene>
    <name evidence="4" type="ORF">ACJMK2_038592</name>
</gene>
<dbReference type="Pfam" id="PF13202">
    <property type="entry name" value="EF-hand_5"/>
    <property type="match status" value="3"/>
</dbReference>
<protein>
    <recommendedName>
        <fullName evidence="3">EF-hand domain-containing protein</fullName>
    </recommendedName>
</protein>
<accession>A0ABD3W9H6</accession>
<organism evidence="4 5">
    <name type="scientific">Sinanodonta woodiana</name>
    <name type="common">Chinese pond mussel</name>
    <name type="synonym">Anodonta woodiana</name>
    <dbReference type="NCBI Taxonomy" id="1069815"/>
    <lineage>
        <taxon>Eukaryota</taxon>
        <taxon>Metazoa</taxon>
        <taxon>Spiralia</taxon>
        <taxon>Lophotrochozoa</taxon>
        <taxon>Mollusca</taxon>
        <taxon>Bivalvia</taxon>
        <taxon>Autobranchia</taxon>
        <taxon>Heteroconchia</taxon>
        <taxon>Palaeoheterodonta</taxon>
        <taxon>Unionida</taxon>
        <taxon>Unionoidea</taxon>
        <taxon>Unionidae</taxon>
        <taxon>Unioninae</taxon>
        <taxon>Sinanodonta</taxon>
    </lineage>
</organism>
<proteinExistence type="predicted"/>
<sequence length="129" mass="14478">MLLLVITLGFAFVNSQVINLPHGHQLTDLVDRSFQRYDTNHDGLLELSELNAIANKEDLNGDGNITKLEFETALSNIGNTGVADTIFDHYDTDGDGVLPTNHIERLYHVMDTNGDGQVTRHEFDHYETH</sequence>
<feature type="domain" description="EF-hand" evidence="3">
    <location>
        <begin position="45"/>
        <end position="80"/>
    </location>
</feature>
<feature type="non-terminal residue" evidence="4">
    <location>
        <position position="129"/>
    </location>
</feature>
<evidence type="ECO:0000256" key="2">
    <source>
        <dbReference type="SAM" id="SignalP"/>
    </source>
</evidence>
<dbReference type="PROSITE" id="PS00018">
    <property type="entry name" value="EF_HAND_1"/>
    <property type="match status" value="1"/>
</dbReference>
<dbReference type="SMART" id="SM00054">
    <property type="entry name" value="EFh"/>
    <property type="match status" value="2"/>
</dbReference>
<dbReference type="Proteomes" id="UP001634394">
    <property type="component" value="Unassembled WGS sequence"/>
</dbReference>
<evidence type="ECO:0000313" key="5">
    <source>
        <dbReference type="Proteomes" id="UP001634394"/>
    </source>
</evidence>
<evidence type="ECO:0000259" key="3">
    <source>
        <dbReference type="PROSITE" id="PS50222"/>
    </source>
</evidence>
<feature type="signal peptide" evidence="2">
    <location>
        <begin position="1"/>
        <end position="15"/>
    </location>
</feature>
<dbReference type="PROSITE" id="PS50222">
    <property type="entry name" value="EF_HAND_2"/>
    <property type="match status" value="2"/>
</dbReference>
<dbReference type="InterPro" id="IPR002048">
    <property type="entry name" value="EF_hand_dom"/>
</dbReference>
<feature type="chain" id="PRO_5044801842" description="EF-hand domain-containing protein" evidence="2">
    <location>
        <begin position="16"/>
        <end position="129"/>
    </location>
</feature>
<dbReference type="InterPro" id="IPR011992">
    <property type="entry name" value="EF-hand-dom_pair"/>
</dbReference>
<dbReference type="SUPFAM" id="SSF47473">
    <property type="entry name" value="EF-hand"/>
    <property type="match status" value="1"/>
</dbReference>